<gene>
    <name evidence="4" type="ORF">HNQ51_002927</name>
</gene>
<evidence type="ECO:0000313" key="4">
    <source>
        <dbReference type="EMBL" id="MBB5205600.1"/>
    </source>
</evidence>
<reference evidence="4 5" key="1">
    <citation type="submission" date="2020-08" db="EMBL/GenBank/DDBJ databases">
        <title>Genomic Encyclopedia of Type Strains, Phase IV (KMG-IV): sequencing the most valuable type-strain genomes for metagenomic binning, comparative biology and taxonomic classification.</title>
        <authorList>
            <person name="Goeker M."/>
        </authorList>
    </citation>
    <scope>NUCLEOTIDE SEQUENCE [LARGE SCALE GENOMIC DNA]</scope>
    <source>
        <strain evidence="4 5">DSM 23958</strain>
    </source>
</reference>
<dbReference type="InterPro" id="IPR020084">
    <property type="entry name" value="NUDIX_hydrolase_CS"/>
</dbReference>
<dbReference type="InterPro" id="IPR015797">
    <property type="entry name" value="NUDIX_hydrolase-like_dom_sf"/>
</dbReference>
<dbReference type="AlphaFoldDB" id="A0A840SB75"/>
<dbReference type="CDD" id="cd03676">
    <property type="entry name" value="NUDIX_Tnr3_like"/>
    <property type="match status" value="1"/>
</dbReference>
<dbReference type="RefSeq" id="WP_138855124.1">
    <property type="nucleotide sequence ID" value="NZ_CP040709.1"/>
</dbReference>
<dbReference type="GO" id="GO:0016787">
    <property type="term" value="F:hydrolase activity"/>
    <property type="evidence" value="ECO:0007669"/>
    <property type="project" value="UniProtKB-KW"/>
</dbReference>
<dbReference type="EMBL" id="JACHHO010000005">
    <property type="protein sequence ID" value="MBB5205600.1"/>
    <property type="molecule type" value="Genomic_DNA"/>
</dbReference>
<evidence type="ECO:0000256" key="2">
    <source>
        <dbReference type="ARBA" id="ARBA00022801"/>
    </source>
</evidence>
<protein>
    <submittedName>
        <fullName evidence="4">8-oxo-dGTP pyrophosphatase MutT (NUDIX family)</fullName>
    </submittedName>
</protein>
<dbReference type="InterPro" id="IPR000086">
    <property type="entry name" value="NUDIX_hydrolase_dom"/>
</dbReference>
<dbReference type="Pfam" id="PF00293">
    <property type="entry name" value="NUDIX"/>
    <property type="match status" value="1"/>
</dbReference>
<feature type="domain" description="Nudix hydrolase" evidence="3">
    <location>
        <begin position="98"/>
        <end position="239"/>
    </location>
</feature>
<evidence type="ECO:0000259" key="3">
    <source>
        <dbReference type="PROSITE" id="PS51462"/>
    </source>
</evidence>
<comment type="caution">
    <text evidence="4">The sequence shown here is derived from an EMBL/GenBank/DDBJ whole genome shotgun (WGS) entry which is preliminary data.</text>
</comment>
<dbReference type="Gene3D" id="3.90.79.10">
    <property type="entry name" value="Nucleoside Triphosphate Pyrophosphohydrolase"/>
    <property type="match status" value="1"/>
</dbReference>
<evidence type="ECO:0000256" key="1">
    <source>
        <dbReference type="ARBA" id="ARBA00001946"/>
    </source>
</evidence>
<dbReference type="Proteomes" id="UP000554837">
    <property type="component" value="Unassembled WGS sequence"/>
</dbReference>
<dbReference type="SUPFAM" id="SSF55811">
    <property type="entry name" value="Nudix"/>
    <property type="match status" value="1"/>
</dbReference>
<dbReference type="PROSITE" id="PS51462">
    <property type="entry name" value="NUDIX"/>
    <property type="match status" value="1"/>
</dbReference>
<dbReference type="PROSITE" id="PS00893">
    <property type="entry name" value="NUDIX_BOX"/>
    <property type="match status" value="1"/>
</dbReference>
<keyword evidence="2" id="KW-0378">Hydrolase</keyword>
<proteinExistence type="predicted"/>
<dbReference type="OrthoDB" id="5621792at2"/>
<keyword evidence="5" id="KW-1185">Reference proteome</keyword>
<organism evidence="4 5">
    <name type="scientific">Inhella inkyongensis</name>
    <dbReference type="NCBI Taxonomy" id="392593"/>
    <lineage>
        <taxon>Bacteria</taxon>
        <taxon>Pseudomonadati</taxon>
        <taxon>Pseudomonadota</taxon>
        <taxon>Betaproteobacteria</taxon>
        <taxon>Burkholderiales</taxon>
        <taxon>Sphaerotilaceae</taxon>
        <taxon>Inhella</taxon>
    </lineage>
</organism>
<evidence type="ECO:0000313" key="5">
    <source>
        <dbReference type="Proteomes" id="UP000554837"/>
    </source>
</evidence>
<comment type="cofactor">
    <cofactor evidence="1">
        <name>Mg(2+)</name>
        <dbReference type="ChEBI" id="CHEBI:18420"/>
    </cofactor>
</comment>
<sequence>MLPDLDAAAQQPPAEPRLPLHWQGAADPFGTSPAWLLERLGEPGLDPAAADPTAHLHRLALRLRELGLCGRWRDEPVRVAHPGGPTQIERGCARVLGIPTLAVHLIGWSADGRLWLQQRATSKAEDPNLWDTLVGGLVSAAERPSQALARETWEEAGLDLTALGDLVAGPELFTRRPVPDGQGAGYLQERLLTGQVRLPAGLQPHNRDGEVQRFGLWTPDEVRAGIARGEFTLDAARLLLRVLDQPPAFSAQAR</sequence>
<accession>A0A840SB75</accession>
<name>A0A840SB75_9BURK</name>